<dbReference type="PANTHER" id="PTHR23346">
    <property type="entry name" value="TRANSLATIONAL ACTIVATOR GCN1-RELATED"/>
    <property type="match status" value="1"/>
</dbReference>
<feature type="domain" description="Proteasome adapter and scaffold protein ECM29 HEAT-repeat" evidence="7">
    <location>
        <begin position="1357"/>
        <end position="1517"/>
    </location>
</feature>
<dbReference type="GO" id="GO:0043248">
    <property type="term" value="P:proteasome assembly"/>
    <property type="evidence" value="ECO:0007669"/>
    <property type="project" value="InterPro"/>
</dbReference>
<dbReference type="GO" id="GO:0060090">
    <property type="term" value="F:molecular adaptor activity"/>
    <property type="evidence" value="ECO:0007669"/>
    <property type="project" value="InterPro"/>
</dbReference>
<evidence type="ECO:0000256" key="1">
    <source>
        <dbReference type="ARBA" id="ARBA00004496"/>
    </source>
</evidence>
<evidence type="ECO:0000259" key="5">
    <source>
        <dbReference type="Pfam" id="PF13001"/>
    </source>
</evidence>
<dbReference type="SUPFAM" id="SSF48371">
    <property type="entry name" value="ARM repeat"/>
    <property type="match status" value="3"/>
</dbReference>
<evidence type="ECO:0000259" key="7">
    <source>
        <dbReference type="Pfam" id="PF24492"/>
    </source>
</evidence>
<dbReference type="OrthoDB" id="16066at2759"/>
<evidence type="ECO:0000256" key="3">
    <source>
        <dbReference type="ARBA" id="ARBA00022737"/>
    </source>
</evidence>
<dbReference type="Pfam" id="PF24492">
    <property type="entry name" value="HEAT_ECM29"/>
    <property type="match status" value="1"/>
</dbReference>
<dbReference type="Gene3D" id="1.25.10.10">
    <property type="entry name" value="Leucine-rich Repeat Variant"/>
    <property type="match status" value="2"/>
</dbReference>
<dbReference type="InterPro" id="IPR016024">
    <property type="entry name" value="ARM-type_fold"/>
</dbReference>
<dbReference type="EMBL" id="CAJVPI010000384">
    <property type="protein sequence ID" value="CAG8528147.1"/>
    <property type="molecule type" value="Genomic_DNA"/>
</dbReference>
<dbReference type="Pfam" id="PF24987">
    <property type="entry name" value="HEAT_EF3_N"/>
    <property type="match status" value="1"/>
</dbReference>
<dbReference type="GO" id="GO:0000502">
    <property type="term" value="C:proteasome complex"/>
    <property type="evidence" value="ECO:0007669"/>
    <property type="project" value="UniProtKB-KW"/>
</dbReference>
<dbReference type="GO" id="GO:0005634">
    <property type="term" value="C:nucleus"/>
    <property type="evidence" value="ECO:0007669"/>
    <property type="project" value="TreeGrafter"/>
</dbReference>
<dbReference type="PANTHER" id="PTHR23346:SF19">
    <property type="entry name" value="PROTEASOME ADAPTER AND SCAFFOLD PROTEIN ECM29"/>
    <property type="match status" value="1"/>
</dbReference>
<dbReference type="GO" id="GO:0005737">
    <property type="term" value="C:cytoplasm"/>
    <property type="evidence" value="ECO:0007669"/>
    <property type="project" value="UniProtKB-SubCell"/>
</dbReference>
<feature type="domain" description="ECM29 ARM-like repeats" evidence="6">
    <location>
        <begin position="669"/>
        <end position="842"/>
    </location>
</feature>
<dbReference type="InterPro" id="IPR055443">
    <property type="entry name" value="HEAT_ECM29"/>
</dbReference>
<reference evidence="8" key="1">
    <citation type="submission" date="2021-06" db="EMBL/GenBank/DDBJ databases">
        <authorList>
            <person name="Kallberg Y."/>
            <person name="Tangrot J."/>
            <person name="Rosling A."/>
        </authorList>
    </citation>
    <scope>NUCLEOTIDE SEQUENCE</scope>
    <source>
        <strain evidence="8">BR232B</strain>
    </source>
</reference>
<evidence type="ECO:0000313" key="9">
    <source>
        <dbReference type="Proteomes" id="UP000789739"/>
    </source>
</evidence>
<sequence>MSEKDIELLDNVELRFALAETDQQLEKNLDIFLGPVLLKLESQNESVREKVMSILIHLNKRIRPKQSIKLPLESLMTLFCTNDVTSSPFVKNLALVYIDMAFQRLTEEEMISNLPRLIAGIANRTPQQKQTLIHIMLPVLPKLKRQHLESTNPYGFKERPADAKFLLDKFLDIILYSPSSQSRTQQDQANDVPESTTVPPGLSQLAVKFVTNDGKAVWASEIATIKPIKLGILQFVTSQNIMPDSLGETILLVKFLLFLSASCDLAHEIVGAGENGLKKINKPDLESKMVVDQLYFFYQGSNKPSNAALVQAQKETLREAASASLKYKIMGYLCKSRLATSTFPAMLAVSFDCLFGPATNAKLQNQGMAFVQWVARMADISRLKPVAPVLLSGLLKCIKLADNDKDSLKGFAYIAVSLLAKRVPELVRKDLSILASFFAAMSTEPPSVRASIQEALSTMVDAFKDSDKWASEKDIRTIETIIEENINKIGHQSRYCAVKYAVVLFPFSHVLSRYICLLTSTDDKLEVREMAASGLAFPDLHSPKLYPNDTNEELQLPSFNELVSFIDAKADERREQHLNIIQTSSTGKRYVMTYDSEVYMNMLRFLRRVLILTADPTAILGQLGDEFNGEDKITDSRIRTSVKEWIRKQWMEQQTDDDDIMNVDETPQQSGLRLYLRLIEKGLDSEGTIDTLLQTTASACLLELISLGPSSLSRTYENKLTWLTTFLRVVKLEVRANMAHILGIVSTSELDCHESRCTSLKQLILELITIAKDFSREVSTERHHGSILALGYIVGRIIYRYPLDYKTLIPNSLLSDAVNLIAKDLQSQKTSIVAGACLSLSEAGRYGPLPIGEPQMITEDAKDVKGKGISKKTDDYEFDDILESLTNIVKKNKDIKLRETAIIALGHITLGYNSKPDKVLSLFYDLALSITKEVEIHFTIGETIASIVAGWQSQAMEIYLDVADAKIPEVTIDQNVIESFFSKIFDELLPSGKAAVRKAICIWILCLVKFCSKHDAVKTKLPRIHSIFSALLADRDGNYMGRIRSVVVIVFELETKMNVFVDIEFTQEVASKGIGLVYELGDQAMRDELVVSLVGMISSGNKPKETIDRDTLLFDNNTLGQAPDGSVITTYQSILSLASDMNQPELVYKFMQLASHNAVWQTRRGAAFGFSTIIAQAERELQPYLKDLVPRLYRFQFDPNPKVNEAMTSIWRALVKEPKKAVEEYFDIIIKDLLRGLGDRIWRTRESSANALADLVQGRQIQQLEPYLQDLWTMCFRALDDIKESVRKAAFKTCRVLTNATVKYCDPKQVTVADGEKVMKIVMPFFLDKGLVSEAEDVRKHSLNTILKICEGAGVLLKNHITNIVGTLLDALSGMEPQLMNYLSFHIDKYDVSREQLENSRLSATKMSPMMKGIEFCVDYTDDTVMESLVPRLLQLVRKGVGLPTKAGCARLLVTLCIKRPQEFRPYADGTMKVLSGAIVDKSPAVRKSYAVAAGYVAHLSSDSTLIKFIDHLKKLYCESDSEPRSISGITVLEMSRHASDELKRIYVEILPLAYFGMSDEDKGISKVWTEVWEENTAGSTAAIKLYLKEMVEFLIPLLGSPSWVFKKQAGMTIGNIAKTLENGLRPYMDQLLPLLTNGLSGRTWAGKEALVEALAMLSISCKPYFDNEGGAQELEAIGKILIRESKKNDRQYKRKAIENLGKFGSAFSDKIDLYSEAKDFLIAIAKSEQNPDEMAEDNANDRPLFFLVKASAIKTLGLVWPKQKLIQVKHSKELATVLADSLLPEKNVWNVRLCILEAVEQFLDKLKFASTGDGIDDMSFTWNDIMDEEITLKMLGGLREGLKDTRYVAIRSASYNTLKKFIEKMQETNILISNPNVKANILETLSLASQDSLPTIADPARELRNSLQQR</sequence>
<evidence type="ECO:0000256" key="2">
    <source>
        <dbReference type="ARBA" id="ARBA00022490"/>
    </source>
</evidence>
<evidence type="ECO:0000259" key="6">
    <source>
        <dbReference type="Pfam" id="PF23702"/>
    </source>
</evidence>
<accession>A0A9N9FDP5</accession>
<protein>
    <submittedName>
        <fullName evidence="8">5987_t:CDS:1</fullName>
    </submittedName>
</protein>
<comment type="caution">
    <text evidence="8">The sequence shown here is derived from an EMBL/GenBank/DDBJ whole genome shotgun (WGS) entry which is preliminary data.</text>
</comment>
<dbReference type="Pfam" id="PF23731">
    <property type="entry name" value="ARM_ECM29_C"/>
    <property type="match status" value="1"/>
</dbReference>
<keyword evidence="9" id="KW-1185">Reference proteome</keyword>
<name>A0A9N9FDP5_9GLOM</name>
<dbReference type="InterPro" id="IPR055444">
    <property type="entry name" value="ARM_ECM29"/>
</dbReference>
<keyword evidence="2" id="KW-0963">Cytoplasm</keyword>
<keyword evidence="3" id="KW-0677">Repeat</keyword>
<dbReference type="InterPro" id="IPR024372">
    <property type="entry name" value="Ecm29_N"/>
</dbReference>
<dbReference type="GO" id="GO:0036503">
    <property type="term" value="P:ERAD pathway"/>
    <property type="evidence" value="ECO:0007669"/>
    <property type="project" value="TreeGrafter"/>
</dbReference>
<keyword evidence="4" id="KW-0647">Proteasome</keyword>
<comment type="subcellular location">
    <subcellularLocation>
        <location evidence="1">Cytoplasm</location>
    </subcellularLocation>
</comment>
<organism evidence="8 9">
    <name type="scientific">Paraglomus brasilianum</name>
    <dbReference type="NCBI Taxonomy" id="144538"/>
    <lineage>
        <taxon>Eukaryota</taxon>
        <taxon>Fungi</taxon>
        <taxon>Fungi incertae sedis</taxon>
        <taxon>Mucoromycota</taxon>
        <taxon>Glomeromycotina</taxon>
        <taxon>Glomeromycetes</taxon>
        <taxon>Paraglomerales</taxon>
        <taxon>Paraglomeraceae</taxon>
        <taxon>Paraglomus</taxon>
    </lineage>
</organism>
<evidence type="ECO:0000313" key="8">
    <source>
        <dbReference type="EMBL" id="CAG8528147.1"/>
    </source>
</evidence>
<dbReference type="Pfam" id="PF13001">
    <property type="entry name" value="ECM29_N"/>
    <property type="match status" value="1"/>
</dbReference>
<evidence type="ECO:0000256" key="4">
    <source>
        <dbReference type="ARBA" id="ARBA00022942"/>
    </source>
</evidence>
<dbReference type="Pfam" id="PF23702">
    <property type="entry name" value="ARM_ECM29"/>
    <property type="match status" value="1"/>
</dbReference>
<feature type="domain" description="Proteasome component Ecm29 N-terminal" evidence="5">
    <location>
        <begin position="9"/>
        <end position="518"/>
    </location>
</feature>
<proteinExistence type="predicted"/>
<dbReference type="InterPro" id="IPR011989">
    <property type="entry name" value="ARM-like"/>
</dbReference>
<gene>
    <name evidence="8" type="ORF">PBRASI_LOCUS3972</name>
</gene>
<dbReference type="Proteomes" id="UP000789739">
    <property type="component" value="Unassembled WGS sequence"/>
</dbReference>